<evidence type="ECO:0000313" key="7">
    <source>
        <dbReference type="EMBL" id="GJC77504.1"/>
    </source>
</evidence>
<organism evidence="7 8">
    <name type="scientific">Colletotrichum liriopes</name>
    <dbReference type="NCBI Taxonomy" id="708192"/>
    <lineage>
        <taxon>Eukaryota</taxon>
        <taxon>Fungi</taxon>
        <taxon>Dikarya</taxon>
        <taxon>Ascomycota</taxon>
        <taxon>Pezizomycotina</taxon>
        <taxon>Sordariomycetes</taxon>
        <taxon>Hypocreomycetidae</taxon>
        <taxon>Glomerellales</taxon>
        <taxon>Glomerellaceae</taxon>
        <taxon>Colletotrichum</taxon>
        <taxon>Colletotrichum spaethianum species complex</taxon>
    </lineage>
</organism>
<dbReference type="PANTHER" id="PTHR46910:SF37">
    <property type="entry name" value="ZN(II)2CYS6 TRANSCRIPTION FACTOR (EUROFUNG)"/>
    <property type="match status" value="1"/>
</dbReference>
<feature type="compositionally biased region" description="Polar residues" evidence="6">
    <location>
        <begin position="14"/>
        <end position="25"/>
    </location>
</feature>
<evidence type="ECO:0000256" key="3">
    <source>
        <dbReference type="ARBA" id="ARBA00023125"/>
    </source>
</evidence>
<dbReference type="GO" id="GO:0005634">
    <property type="term" value="C:nucleus"/>
    <property type="evidence" value="ECO:0007669"/>
    <property type="project" value="UniProtKB-SubCell"/>
</dbReference>
<name>A0AA37GAV7_9PEZI</name>
<protein>
    <submittedName>
        <fullName evidence="7">Uncharacterized protein</fullName>
    </submittedName>
</protein>
<dbReference type="CDD" id="cd12148">
    <property type="entry name" value="fungal_TF_MHR"/>
    <property type="match status" value="1"/>
</dbReference>
<keyword evidence="2" id="KW-0805">Transcription regulation</keyword>
<dbReference type="Proteomes" id="UP001055172">
    <property type="component" value="Unassembled WGS sequence"/>
</dbReference>
<sequence>MDDDFCDLTLPEDYQSTDTSQTENRISPYGFDSPIPSSRLWDMRLAILKSKVLKSLYSPTAFQKQDAYLLQTIRELDDELEKWRMSVDLAQRPTLGSLGDRACLVDQAIDLHTRMQRNVARFEFHYLLASIHRASGRCSSWMSGGTEDLTGISSSISIAVQASRMTIHHLCAVVDVVSEEAFW</sequence>
<evidence type="ECO:0000256" key="2">
    <source>
        <dbReference type="ARBA" id="ARBA00023015"/>
    </source>
</evidence>
<reference evidence="7 8" key="1">
    <citation type="submission" date="2021-07" db="EMBL/GenBank/DDBJ databases">
        <title>Genome data of Colletotrichum spaethianum.</title>
        <authorList>
            <person name="Utami Y.D."/>
            <person name="Hiruma K."/>
        </authorList>
    </citation>
    <scope>NUCLEOTIDE SEQUENCE [LARGE SCALE GENOMIC DNA]</scope>
    <source>
        <strain evidence="7 8">MAFF 242679</strain>
    </source>
</reference>
<gene>
    <name evidence="7" type="ORF">ColLi_00342</name>
</gene>
<dbReference type="PANTHER" id="PTHR46910">
    <property type="entry name" value="TRANSCRIPTION FACTOR PDR1"/>
    <property type="match status" value="1"/>
</dbReference>
<dbReference type="GO" id="GO:0003677">
    <property type="term" value="F:DNA binding"/>
    <property type="evidence" value="ECO:0007669"/>
    <property type="project" value="UniProtKB-KW"/>
</dbReference>
<feature type="region of interest" description="Disordered" evidence="6">
    <location>
        <begin position="1"/>
        <end position="28"/>
    </location>
</feature>
<dbReference type="InterPro" id="IPR050987">
    <property type="entry name" value="AtrR-like"/>
</dbReference>
<accession>A0AA37GAV7</accession>
<proteinExistence type="predicted"/>
<keyword evidence="4" id="KW-0804">Transcription</keyword>
<evidence type="ECO:0000256" key="1">
    <source>
        <dbReference type="ARBA" id="ARBA00004123"/>
    </source>
</evidence>
<evidence type="ECO:0000256" key="4">
    <source>
        <dbReference type="ARBA" id="ARBA00023163"/>
    </source>
</evidence>
<comment type="caution">
    <text evidence="7">The sequence shown here is derived from an EMBL/GenBank/DDBJ whole genome shotgun (WGS) entry which is preliminary data.</text>
</comment>
<keyword evidence="8" id="KW-1185">Reference proteome</keyword>
<dbReference type="GO" id="GO:0003700">
    <property type="term" value="F:DNA-binding transcription factor activity"/>
    <property type="evidence" value="ECO:0007669"/>
    <property type="project" value="InterPro"/>
</dbReference>
<keyword evidence="5" id="KW-0539">Nucleus</keyword>
<evidence type="ECO:0000256" key="6">
    <source>
        <dbReference type="SAM" id="MobiDB-lite"/>
    </source>
</evidence>
<dbReference type="EMBL" id="BPPX01000001">
    <property type="protein sequence ID" value="GJC77504.1"/>
    <property type="molecule type" value="Genomic_DNA"/>
</dbReference>
<evidence type="ECO:0000256" key="5">
    <source>
        <dbReference type="ARBA" id="ARBA00023242"/>
    </source>
</evidence>
<evidence type="ECO:0000313" key="8">
    <source>
        <dbReference type="Proteomes" id="UP001055172"/>
    </source>
</evidence>
<dbReference type="AlphaFoldDB" id="A0AA37GAV7"/>
<keyword evidence="3" id="KW-0238">DNA-binding</keyword>
<comment type="subcellular location">
    <subcellularLocation>
        <location evidence="1">Nucleus</location>
    </subcellularLocation>
</comment>